<dbReference type="Pfam" id="PF04459">
    <property type="entry name" value="DUF512"/>
    <property type="match status" value="1"/>
</dbReference>
<dbReference type="InterPro" id="IPR013785">
    <property type="entry name" value="Aldolase_TIM"/>
</dbReference>
<dbReference type="Pfam" id="PF17820">
    <property type="entry name" value="PDZ_6"/>
    <property type="match status" value="1"/>
</dbReference>
<evidence type="ECO:0000259" key="2">
    <source>
        <dbReference type="Pfam" id="PF17820"/>
    </source>
</evidence>
<feature type="domain" description="DUF512" evidence="1">
    <location>
        <begin position="267"/>
        <end position="454"/>
    </location>
</feature>
<dbReference type="Gene3D" id="3.20.20.70">
    <property type="entry name" value="Aldolase class I"/>
    <property type="match status" value="1"/>
</dbReference>
<name>A0A6J4UJ77_9BACT</name>
<dbReference type="InterPro" id="IPR058240">
    <property type="entry name" value="rSAM_sf"/>
</dbReference>
<gene>
    <name evidence="4" type="ORF">AVDCRST_MAG18-403</name>
</gene>
<dbReference type="InterPro" id="IPR036034">
    <property type="entry name" value="PDZ_sf"/>
</dbReference>
<dbReference type="SUPFAM" id="SSF102114">
    <property type="entry name" value="Radical SAM enzymes"/>
    <property type="match status" value="1"/>
</dbReference>
<dbReference type="InterPro" id="IPR045375">
    <property type="entry name" value="Put_radical_SAM-like_N"/>
</dbReference>
<feature type="domain" description="PDZ" evidence="2">
    <location>
        <begin position="19"/>
        <end position="69"/>
    </location>
</feature>
<feature type="domain" description="Putative radical SAM N-terminal" evidence="3">
    <location>
        <begin position="83"/>
        <end position="225"/>
    </location>
</feature>
<accession>A0A6J4UJ77</accession>
<evidence type="ECO:0000259" key="3">
    <source>
        <dbReference type="Pfam" id="PF19238"/>
    </source>
</evidence>
<reference evidence="4" key="1">
    <citation type="submission" date="2020-02" db="EMBL/GenBank/DDBJ databases">
        <authorList>
            <person name="Meier V. D."/>
        </authorList>
    </citation>
    <scope>NUCLEOTIDE SEQUENCE</scope>
    <source>
        <strain evidence="4">AVDCRST_MAG18</strain>
    </source>
</reference>
<dbReference type="Pfam" id="PF19238">
    <property type="entry name" value="Radical_SAM_2"/>
    <property type="match status" value="1"/>
</dbReference>
<protein>
    <submittedName>
        <fullName evidence="4">Fe-S oxidoreductase, related to NifB/MoaA family with PDZ N-terminal domain</fullName>
    </submittedName>
</protein>
<dbReference type="SUPFAM" id="SSF50156">
    <property type="entry name" value="PDZ domain-like"/>
    <property type="match status" value="1"/>
</dbReference>
<dbReference type="InterPro" id="IPR041489">
    <property type="entry name" value="PDZ_6"/>
</dbReference>
<organism evidence="4">
    <name type="scientific">uncultured Thermomicrobiales bacterium</name>
    <dbReference type="NCBI Taxonomy" id="1645740"/>
    <lineage>
        <taxon>Bacteria</taxon>
        <taxon>Pseudomonadati</taxon>
        <taxon>Thermomicrobiota</taxon>
        <taxon>Thermomicrobia</taxon>
        <taxon>Thermomicrobiales</taxon>
        <taxon>environmental samples</taxon>
    </lineage>
</organism>
<dbReference type="EMBL" id="CADCWN010000027">
    <property type="protein sequence ID" value="CAA9552150.1"/>
    <property type="molecule type" value="Genomic_DNA"/>
</dbReference>
<dbReference type="AlphaFoldDB" id="A0A6J4UJ77"/>
<sequence length="475" mass="52387">MSEKGQILFRRGRTGGELEAVVPGSLGATLGLRPGDIVHSIDGKPLRDVIDYQFYSGTAGEIAEVEVERDGERTIYEVELEGDDIWGLGFTEPTFDGIRRCTNDCPFCFVKQVPRGMRRTLYIKDDDYRYSFLYGNFVTLTNLSEEDWARIGEQGLSPLNVSVHATEPQLRRDLLRHPRAGEILDDLRRLAGMGIEYNTQLVLNPGINDGEQLDRSVGDLKDLPGILSIAAVPVGLTPLGIGRDMKKLEGIAGRSNRAMPGLPASAIRKYSEAEVRDVLARTDRWQRRFRAERGENFLYLGDEFYLMVGESVPASRNYDGFPQLEDGIGITRTFLDDWSGVKRRRGTRRPDLRGVRATLACATLIAPTMERVVAEFNDLTGAALRVRPVSNGYFGPEIVVSGLLTGSDILAALRDDPGDGPILLPRVMFSRLNGMTLDDMSIEQLEAALGRRMLAAHNLSEVARDLAALGTSAAA</sequence>
<proteinExistence type="predicted"/>
<evidence type="ECO:0000313" key="4">
    <source>
        <dbReference type="EMBL" id="CAA9552150.1"/>
    </source>
</evidence>
<dbReference type="Gene3D" id="2.30.42.10">
    <property type="match status" value="1"/>
</dbReference>
<dbReference type="InterPro" id="IPR007549">
    <property type="entry name" value="DUF512"/>
</dbReference>
<evidence type="ECO:0000259" key="1">
    <source>
        <dbReference type="Pfam" id="PF04459"/>
    </source>
</evidence>